<gene>
    <name evidence="2" type="ORF">EVAR_52808_1</name>
</gene>
<accession>A0A4C1Y7D5</accession>
<organism evidence="2 3">
    <name type="scientific">Eumeta variegata</name>
    <name type="common">Bagworm moth</name>
    <name type="synonym">Eumeta japonica</name>
    <dbReference type="NCBI Taxonomy" id="151549"/>
    <lineage>
        <taxon>Eukaryota</taxon>
        <taxon>Metazoa</taxon>
        <taxon>Ecdysozoa</taxon>
        <taxon>Arthropoda</taxon>
        <taxon>Hexapoda</taxon>
        <taxon>Insecta</taxon>
        <taxon>Pterygota</taxon>
        <taxon>Neoptera</taxon>
        <taxon>Endopterygota</taxon>
        <taxon>Lepidoptera</taxon>
        <taxon>Glossata</taxon>
        <taxon>Ditrysia</taxon>
        <taxon>Tineoidea</taxon>
        <taxon>Psychidae</taxon>
        <taxon>Oiketicinae</taxon>
        <taxon>Eumeta</taxon>
    </lineage>
</organism>
<proteinExistence type="predicted"/>
<dbReference type="Proteomes" id="UP000299102">
    <property type="component" value="Unassembled WGS sequence"/>
</dbReference>
<dbReference type="EMBL" id="BGZK01001075">
    <property type="protein sequence ID" value="GBP70467.1"/>
    <property type="molecule type" value="Genomic_DNA"/>
</dbReference>
<feature type="region of interest" description="Disordered" evidence="1">
    <location>
        <begin position="1"/>
        <end position="28"/>
    </location>
</feature>
<protein>
    <submittedName>
        <fullName evidence="2">Uncharacterized protein</fullName>
    </submittedName>
</protein>
<reference evidence="2 3" key="1">
    <citation type="journal article" date="2019" name="Commun. Biol.">
        <title>The bagworm genome reveals a unique fibroin gene that provides high tensile strength.</title>
        <authorList>
            <person name="Kono N."/>
            <person name="Nakamura H."/>
            <person name="Ohtoshi R."/>
            <person name="Tomita M."/>
            <person name="Numata K."/>
            <person name="Arakawa K."/>
        </authorList>
    </citation>
    <scope>NUCLEOTIDE SEQUENCE [LARGE SCALE GENOMIC DNA]</scope>
</reference>
<keyword evidence="3" id="KW-1185">Reference proteome</keyword>
<evidence type="ECO:0000313" key="2">
    <source>
        <dbReference type="EMBL" id="GBP70467.1"/>
    </source>
</evidence>
<dbReference type="AlphaFoldDB" id="A0A4C1Y7D5"/>
<feature type="compositionally biased region" description="Basic and acidic residues" evidence="1">
    <location>
        <begin position="10"/>
        <end position="28"/>
    </location>
</feature>
<name>A0A4C1Y7D5_EUMVA</name>
<comment type="caution">
    <text evidence="2">The sequence shown here is derived from an EMBL/GenBank/DDBJ whole genome shotgun (WGS) entry which is preliminary data.</text>
</comment>
<evidence type="ECO:0000256" key="1">
    <source>
        <dbReference type="SAM" id="MobiDB-lite"/>
    </source>
</evidence>
<sequence>MRTLRSSKPPQRDSVVDTDPARRRAIREHENVQCEDSLLSATLRLCYDEEDRSKNKEGVFCMTQVRNSLASFSVVRIQKRDLQVRRQRPRPLS</sequence>
<evidence type="ECO:0000313" key="3">
    <source>
        <dbReference type="Proteomes" id="UP000299102"/>
    </source>
</evidence>